<dbReference type="InterPro" id="IPR002934">
    <property type="entry name" value="Polymerase_NTP_transf_dom"/>
</dbReference>
<keyword evidence="2" id="KW-0808">Transferase</keyword>
<dbReference type="AlphaFoldDB" id="A0A4R2P495"/>
<dbReference type="Proteomes" id="UP000295416">
    <property type="component" value="Unassembled WGS sequence"/>
</dbReference>
<evidence type="ECO:0000259" key="1">
    <source>
        <dbReference type="Pfam" id="PF01909"/>
    </source>
</evidence>
<accession>A0A4R2P495</accession>
<dbReference type="EMBL" id="SLXK01000015">
    <property type="protein sequence ID" value="TCP28874.1"/>
    <property type="molecule type" value="Genomic_DNA"/>
</dbReference>
<evidence type="ECO:0000313" key="3">
    <source>
        <dbReference type="Proteomes" id="UP000295416"/>
    </source>
</evidence>
<organism evidence="2 3">
    <name type="scientific">Scopulibacillus darangshiensis</name>
    <dbReference type="NCBI Taxonomy" id="442528"/>
    <lineage>
        <taxon>Bacteria</taxon>
        <taxon>Bacillati</taxon>
        <taxon>Bacillota</taxon>
        <taxon>Bacilli</taxon>
        <taxon>Bacillales</taxon>
        <taxon>Sporolactobacillaceae</taxon>
        <taxon>Scopulibacillus</taxon>
    </lineage>
</organism>
<proteinExistence type="predicted"/>
<gene>
    <name evidence="2" type="ORF">EV207_115111</name>
</gene>
<evidence type="ECO:0000313" key="2">
    <source>
        <dbReference type="EMBL" id="TCP28874.1"/>
    </source>
</evidence>
<dbReference type="Gene3D" id="3.30.460.10">
    <property type="entry name" value="Beta Polymerase, domain 2"/>
    <property type="match status" value="1"/>
</dbReference>
<name>A0A4R2P495_9BACL</name>
<reference evidence="2 3" key="1">
    <citation type="submission" date="2019-03" db="EMBL/GenBank/DDBJ databases">
        <title>Genomic Encyclopedia of Type Strains, Phase IV (KMG-IV): sequencing the most valuable type-strain genomes for metagenomic binning, comparative biology and taxonomic classification.</title>
        <authorList>
            <person name="Goeker M."/>
        </authorList>
    </citation>
    <scope>NUCLEOTIDE SEQUENCE [LARGE SCALE GENOMIC DNA]</scope>
    <source>
        <strain evidence="2 3">DSM 19377</strain>
    </source>
</reference>
<keyword evidence="3" id="KW-1185">Reference proteome</keyword>
<dbReference type="InterPro" id="IPR043519">
    <property type="entry name" value="NT_sf"/>
</dbReference>
<feature type="domain" description="Polymerase nucleotidyl transferase" evidence="1">
    <location>
        <begin position="26"/>
        <end position="79"/>
    </location>
</feature>
<sequence>MGFVSIHFERDVSLPKYRDVLLENALRDLTADSNVLAVYQSGSLAKGNFDHYSDIDLHIIVTPEKKEAFINDKRNRATKWGEVLFYEGTDHSQLSLLIMIVLLKWIPGIKRLKRLSRRSG</sequence>
<comment type="caution">
    <text evidence="2">The sequence shown here is derived from an EMBL/GenBank/DDBJ whole genome shotgun (WGS) entry which is preliminary data.</text>
</comment>
<dbReference type="Pfam" id="PF01909">
    <property type="entry name" value="NTP_transf_2"/>
    <property type="match status" value="1"/>
</dbReference>
<protein>
    <submittedName>
        <fullName evidence="2">Nucleotidyltransferase-like protein</fullName>
    </submittedName>
</protein>
<dbReference type="SUPFAM" id="SSF81301">
    <property type="entry name" value="Nucleotidyltransferase"/>
    <property type="match status" value="1"/>
</dbReference>
<dbReference type="GO" id="GO:0016779">
    <property type="term" value="F:nucleotidyltransferase activity"/>
    <property type="evidence" value="ECO:0007669"/>
    <property type="project" value="InterPro"/>
</dbReference>